<gene>
    <name evidence="3" type="ORF">S01H1_34057</name>
</gene>
<dbReference type="SUPFAM" id="SSF53649">
    <property type="entry name" value="Alkaline phosphatase-like"/>
    <property type="match status" value="1"/>
</dbReference>
<proteinExistence type="inferred from homology"/>
<organism evidence="3">
    <name type="scientific">marine sediment metagenome</name>
    <dbReference type="NCBI Taxonomy" id="412755"/>
    <lineage>
        <taxon>unclassified sequences</taxon>
        <taxon>metagenomes</taxon>
        <taxon>ecological metagenomes</taxon>
    </lineage>
</organism>
<dbReference type="EMBL" id="BARS01021176">
    <property type="protein sequence ID" value="GAG13912.1"/>
    <property type="molecule type" value="Genomic_DNA"/>
</dbReference>
<dbReference type="Pfam" id="PF00884">
    <property type="entry name" value="Sulfatase"/>
    <property type="match status" value="1"/>
</dbReference>
<dbReference type="PANTHER" id="PTHR42693">
    <property type="entry name" value="ARYLSULFATASE FAMILY MEMBER"/>
    <property type="match status" value="1"/>
</dbReference>
<comment type="similarity">
    <text evidence="1">Belongs to the sulfatase family.</text>
</comment>
<dbReference type="InterPro" id="IPR050738">
    <property type="entry name" value="Sulfatase"/>
</dbReference>
<dbReference type="AlphaFoldDB" id="X0VRZ4"/>
<comment type="caution">
    <text evidence="3">The sequence shown here is derived from an EMBL/GenBank/DDBJ whole genome shotgun (WGS) entry which is preliminary data.</text>
</comment>
<protein>
    <recommendedName>
        <fullName evidence="2">Sulfatase N-terminal domain-containing protein</fullName>
    </recommendedName>
</protein>
<dbReference type="PANTHER" id="PTHR42693:SF33">
    <property type="entry name" value="ARYLSULFATASE"/>
    <property type="match status" value="1"/>
</dbReference>
<dbReference type="InterPro" id="IPR000917">
    <property type="entry name" value="Sulfatase_N"/>
</dbReference>
<evidence type="ECO:0000256" key="1">
    <source>
        <dbReference type="ARBA" id="ARBA00008779"/>
    </source>
</evidence>
<dbReference type="InterPro" id="IPR017850">
    <property type="entry name" value="Alkaline_phosphatase_core_sf"/>
</dbReference>
<evidence type="ECO:0000259" key="2">
    <source>
        <dbReference type="Pfam" id="PF00884"/>
    </source>
</evidence>
<feature type="domain" description="Sulfatase N-terminal" evidence="2">
    <location>
        <begin position="2"/>
        <end position="204"/>
    </location>
</feature>
<dbReference type="Gene3D" id="3.40.720.10">
    <property type="entry name" value="Alkaline Phosphatase, subunit A"/>
    <property type="match status" value="1"/>
</dbReference>
<feature type="non-terminal residue" evidence="3">
    <location>
        <position position="272"/>
    </location>
</feature>
<name>X0VRZ4_9ZZZZ</name>
<feature type="non-terminal residue" evidence="3">
    <location>
        <position position="1"/>
    </location>
</feature>
<evidence type="ECO:0000313" key="3">
    <source>
        <dbReference type="EMBL" id="GAG13912.1"/>
    </source>
</evidence>
<sequence>SGKWHLGHEKEHRPYARGFEETFTLLPGGGSHYADKKPLSPPQVMVYSRNGEIVERLPEDFYSSRNYTDYLLEWLERDKNQDRPFFAYLSYTAPHDPLHAPKEYIEKYKGKYDDGYNKLREKRLESLKRLGMCDENTSMYPWAGMPTWDQLSESQKAESARDMEVYAAMIDYMDEQISRVFDWLDKNKQMNNTLIIFFSDNGANGAVPTAYPGQTQEFLNSFDNSLENRGLIGSFIEQGPGWATASMSPRRLFKAFTTEGGIASPCIVKLPG</sequence>
<dbReference type="GO" id="GO:0004065">
    <property type="term" value="F:arylsulfatase activity"/>
    <property type="evidence" value="ECO:0007669"/>
    <property type="project" value="TreeGrafter"/>
</dbReference>
<reference evidence="3" key="1">
    <citation type="journal article" date="2014" name="Front. Microbiol.">
        <title>High frequency of phylogenetically diverse reductive dehalogenase-homologous genes in deep subseafloor sedimentary metagenomes.</title>
        <authorList>
            <person name="Kawai M."/>
            <person name="Futagami T."/>
            <person name="Toyoda A."/>
            <person name="Takaki Y."/>
            <person name="Nishi S."/>
            <person name="Hori S."/>
            <person name="Arai W."/>
            <person name="Tsubouchi T."/>
            <person name="Morono Y."/>
            <person name="Uchiyama I."/>
            <person name="Ito T."/>
            <person name="Fujiyama A."/>
            <person name="Inagaki F."/>
            <person name="Takami H."/>
        </authorList>
    </citation>
    <scope>NUCLEOTIDE SEQUENCE</scope>
    <source>
        <strain evidence="3">Expedition CK06-06</strain>
    </source>
</reference>
<accession>X0VRZ4</accession>